<organism evidence="1">
    <name type="scientific">Spodoptera frugiperda</name>
    <name type="common">Fall armyworm</name>
    <dbReference type="NCBI Taxonomy" id="7108"/>
    <lineage>
        <taxon>Eukaryota</taxon>
        <taxon>Metazoa</taxon>
        <taxon>Ecdysozoa</taxon>
        <taxon>Arthropoda</taxon>
        <taxon>Hexapoda</taxon>
        <taxon>Insecta</taxon>
        <taxon>Pterygota</taxon>
        <taxon>Neoptera</taxon>
        <taxon>Endopterygota</taxon>
        <taxon>Lepidoptera</taxon>
        <taxon>Glossata</taxon>
        <taxon>Ditrysia</taxon>
        <taxon>Noctuoidea</taxon>
        <taxon>Noctuidae</taxon>
        <taxon>Amphipyrinae</taxon>
        <taxon>Spodoptera</taxon>
    </lineage>
</organism>
<dbReference type="EMBL" id="ODYU01008085">
    <property type="protein sequence ID" value="SOQ51386.1"/>
    <property type="molecule type" value="Genomic_DNA"/>
</dbReference>
<reference evidence="1" key="1">
    <citation type="submission" date="2016-07" db="EMBL/GenBank/DDBJ databases">
        <authorList>
            <person name="Bretaudeau A."/>
        </authorList>
    </citation>
    <scope>NUCLEOTIDE SEQUENCE</scope>
    <source>
        <strain evidence="1">Rice</strain>
        <tissue evidence="1">Whole body</tissue>
    </source>
</reference>
<evidence type="ECO:0000313" key="1">
    <source>
        <dbReference type="EMBL" id="SOQ51386.1"/>
    </source>
</evidence>
<name>A0A2H1WEK2_SPOFR</name>
<sequence>MENSNSSENSLLVGLVGRVVASATVGQGVSGSIPGSGKVLLSCFQIFKNFSVIARSLELCPSRNNDLKVNQNGCKYLLTYTRLSKITLYNSNLKRPCVRNKNPSEDNKNKHKTQIGWLINCSVNFVVEVGWKWVRTTNLRHGVGLVGRHRTLMRLVEKYRYHK</sequence>
<protein>
    <submittedName>
        <fullName evidence="1">SFRICE_015429</fullName>
    </submittedName>
</protein>
<proteinExistence type="predicted"/>
<gene>
    <name evidence="1" type="ORF">SFRICE_015429</name>
</gene>
<accession>A0A2H1WEK2</accession>
<dbReference type="AlphaFoldDB" id="A0A2H1WEK2"/>